<sequence length="541" mass="61651">MQSITSTHLFEFLKREGFIEMKSLFFLSMFVALIGTLLVALINIAATNLGTDKPITLLFFFYIALLIVFWRFSKEANRKNVQQGQIMVHKFILRMMRMVLQTELLNYEKIGATSILNAIGREAQVLSTSIPLLVGAFTSLSIVIFLIIYTAFISFTAFVILSISTLIIFLITSRALMNSHRNIMKAWQGETVNFSLYNDFLFGFQEVKVNTERSKAITSELIQLTKKSLKEKTDALVDITNFFAFLQTMLYILIGIMIFVVPMLSEHFGNDITQVATTTLFLVGSLSATIQIIPSISQANVSAMRLLLIEEELKKEANDFIDQISMDEKIESITLENILFHYKQIENTSNFTLGPINFHFAKGKIYFIRGSNGSGKTTLLRLLVGLIQPEHGSISVNGKKVTKNMLEAYRNKFAIVFNNFYLFKKLYGIANFEDTYFDEILSLMEMKEKVSIDRGQFSDLKLSTGQRKRIALMVALFENKDFIILDEWAADQDPEFRKKFYTKILPMLKNQGKTIIALTHDDAYYDVADKIIVLDNGKMAS</sequence>
<feature type="transmembrane region" description="Helical" evidence="9">
    <location>
        <begin position="55"/>
        <end position="72"/>
    </location>
</feature>
<reference evidence="13" key="1">
    <citation type="submission" date="2014-12" db="EMBL/GenBank/DDBJ databases">
        <authorList>
            <person name="Salcher M.M."/>
        </authorList>
    </citation>
    <scope>NUCLEOTIDE SEQUENCE [LARGE SCALE GENOMIC DNA]</scope>
    <source>
        <strain evidence="13">MMS-10A-171</strain>
    </source>
</reference>
<evidence type="ECO:0000259" key="10">
    <source>
        <dbReference type="PROSITE" id="PS50893"/>
    </source>
</evidence>
<dbReference type="InterPro" id="IPR027417">
    <property type="entry name" value="P-loop_NTPase"/>
</dbReference>
<dbReference type="AlphaFoldDB" id="A0A0D6EW71"/>
<dbReference type="GO" id="GO:1904680">
    <property type="term" value="F:peptide transmembrane transporter activity"/>
    <property type="evidence" value="ECO:0007669"/>
    <property type="project" value="InterPro"/>
</dbReference>
<dbReference type="SUPFAM" id="SSF52540">
    <property type="entry name" value="P-loop containing nucleoside triphosphate hydrolases"/>
    <property type="match status" value="1"/>
</dbReference>
<keyword evidence="8 9" id="KW-0472">Membrane</keyword>
<keyword evidence="2" id="KW-0813">Transport</keyword>
<dbReference type="GO" id="GO:0005524">
    <property type="term" value="F:ATP binding"/>
    <property type="evidence" value="ECO:0007669"/>
    <property type="project" value="UniProtKB-KW"/>
</dbReference>
<accession>A0A0D6EW71</accession>
<dbReference type="CDD" id="cd03228">
    <property type="entry name" value="ABCC_MRP_Like"/>
    <property type="match status" value="1"/>
</dbReference>
<dbReference type="InterPro" id="IPR003593">
    <property type="entry name" value="AAA+_ATPase"/>
</dbReference>
<keyword evidence="6" id="KW-0067">ATP-binding</keyword>
<organism evidence="12 13">
    <name type="scientific">Candidatus Methylopumilus planktonicus</name>
    <dbReference type="NCBI Taxonomy" id="1581557"/>
    <lineage>
        <taxon>Bacteria</taxon>
        <taxon>Pseudomonadati</taxon>
        <taxon>Pseudomonadota</taxon>
        <taxon>Betaproteobacteria</taxon>
        <taxon>Nitrosomonadales</taxon>
        <taxon>Methylophilaceae</taxon>
        <taxon>Candidatus Methylopumilus</taxon>
    </lineage>
</organism>
<comment type="subcellular location">
    <subcellularLocation>
        <location evidence="1">Cell membrane</location>
        <topology evidence="1">Multi-pass membrane protein</topology>
    </subcellularLocation>
</comment>
<evidence type="ECO:0000256" key="5">
    <source>
        <dbReference type="ARBA" id="ARBA00022741"/>
    </source>
</evidence>
<proteinExistence type="predicted"/>
<name>A0A0D6EW71_9PROT</name>
<dbReference type="Proteomes" id="UP000064007">
    <property type="component" value="Chromosome 1"/>
</dbReference>
<feature type="transmembrane region" description="Helical" evidence="9">
    <location>
        <begin position="24"/>
        <end position="49"/>
    </location>
</feature>
<protein>
    <submittedName>
        <fullName evidence="12">Putative Cyclic peptide transporter</fullName>
    </submittedName>
</protein>
<dbReference type="SUPFAM" id="SSF90123">
    <property type="entry name" value="ABC transporter transmembrane region"/>
    <property type="match status" value="1"/>
</dbReference>
<dbReference type="Gene3D" id="3.40.50.300">
    <property type="entry name" value="P-loop containing nucleotide triphosphate hydrolases"/>
    <property type="match status" value="1"/>
</dbReference>
<dbReference type="SMART" id="SM00382">
    <property type="entry name" value="AAA"/>
    <property type="match status" value="1"/>
</dbReference>
<dbReference type="OrthoDB" id="9800654at2"/>
<dbReference type="GO" id="GO:0043190">
    <property type="term" value="C:ATP-binding cassette (ABC) transporter complex"/>
    <property type="evidence" value="ECO:0007669"/>
    <property type="project" value="TreeGrafter"/>
</dbReference>
<feature type="transmembrane region" description="Helical" evidence="9">
    <location>
        <begin position="235"/>
        <end position="260"/>
    </location>
</feature>
<feature type="transmembrane region" description="Helical" evidence="9">
    <location>
        <begin position="272"/>
        <end position="296"/>
    </location>
</feature>
<dbReference type="InterPro" id="IPR036640">
    <property type="entry name" value="ABC1_TM_sf"/>
</dbReference>
<dbReference type="Pfam" id="PF00005">
    <property type="entry name" value="ABC_tran"/>
    <property type="match status" value="1"/>
</dbReference>
<dbReference type="InterPro" id="IPR011527">
    <property type="entry name" value="ABC1_TM_dom"/>
</dbReference>
<dbReference type="GO" id="GO:0016887">
    <property type="term" value="F:ATP hydrolysis activity"/>
    <property type="evidence" value="ECO:0007669"/>
    <property type="project" value="InterPro"/>
</dbReference>
<feature type="domain" description="ABC transmembrane type-1" evidence="11">
    <location>
        <begin position="23"/>
        <end position="298"/>
    </location>
</feature>
<evidence type="ECO:0000313" key="13">
    <source>
        <dbReference type="Proteomes" id="UP000064007"/>
    </source>
</evidence>
<dbReference type="PROSITE" id="PS50929">
    <property type="entry name" value="ABC_TM1F"/>
    <property type="match status" value="1"/>
</dbReference>
<dbReference type="PANTHER" id="PTHR43553">
    <property type="entry name" value="HEAVY METAL TRANSPORTER"/>
    <property type="match status" value="1"/>
</dbReference>
<feature type="transmembrane region" description="Helical" evidence="9">
    <location>
        <begin position="130"/>
        <end position="149"/>
    </location>
</feature>
<dbReference type="Gene3D" id="1.20.1560.10">
    <property type="entry name" value="ABC transporter type 1, transmembrane domain"/>
    <property type="match status" value="1"/>
</dbReference>
<dbReference type="GO" id="GO:0015833">
    <property type="term" value="P:peptide transport"/>
    <property type="evidence" value="ECO:0007669"/>
    <property type="project" value="InterPro"/>
</dbReference>
<keyword evidence="13" id="KW-1185">Reference proteome</keyword>
<gene>
    <name evidence="12" type="ORF">BN1208_0861</name>
</gene>
<keyword evidence="4 9" id="KW-0812">Transmembrane</keyword>
<keyword evidence="5" id="KW-0547">Nucleotide-binding</keyword>
<evidence type="ECO:0000256" key="7">
    <source>
        <dbReference type="ARBA" id="ARBA00022989"/>
    </source>
</evidence>
<evidence type="ECO:0000256" key="3">
    <source>
        <dbReference type="ARBA" id="ARBA00022475"/>
    </source>
</evidence>
<dbReference type="HOGENOM" id="CLU_023671_1_0_4"/>
<evidence type="ECO:0000256" key="4">
    <source>
        <dbReference type="ARBA" id="ARBA00022692"/>
    </source>
</evidence>
<dbReference type="InterPro" id="IPR005898">
    <property type="entry name" value="Cyc_pep_transpt_SyrD/YojI"/>
</dbReference>
<dbReference type="KEGG" id="mbat:BN1208_0861"/>
<dbReference type="PROSITE" id="PS50893">
    <property type="entry name" value="ABC_TRANSPORTER_2"/>
    <property type="match status" value="1"/>
</dbReference>
<evidence type="ECO:0000313" key="12">
    <source>
        <dbReference type="EMBL" id="CEZ19746.1"/>
    </source>
</evidence>
<evidence type="ECO:0000256" key="8">
    <source>
        <dbReference type="ARBA" id="ARBA00023136"/>
    </source>
</evidence>
<dbReference type="EMBL" id="LN827929">
    <property type="protein sequence ID" value="CEZ19746.1"/>
    <property type="molecule type" value="Genomic_DNA"/>
</dbReference>
<evidence type="ECO:0000256" key="2">
    <source>
        <dbReference type="ARBA" id="ARBA00022448"/>
    </source>
</evidence>
<dbReference type="InterPro" id="IPR050095">
    <property type="entry name" value="ECF_ABC_transporter_ATP-bd"/>
</dbReference>
<keyword evidence="7 9" id="KW-1133">Transmembrane helix</keyword>
<evidence type="ECO:0000256" key="1">
    <source>
        <dbReference type="ARBA" id="ARBA00004651"/>
    </source>
</evidence>
<evidence type="ECO:0000256" key="6">
    <source>
        <dbReference type="ARBA" id="ARBA00022840"/>
    </source>
</evidence>
<dbReference type="NCBIfam" id="TIGR01194">
    <property type="entry name" value="cyc_pep_trnsptr"/>
    <property type="match status" value="1"/>
</dbReference>
<dbReference type="InterPro" id="IPR003439">
    <property type="entry name" value="ABC_transporter-like_ATP-bd"/>
</dbReference>
<feature type="transmembrane region" description="Helical" evidence="9">
    <location>
        <begin position="155"/>
        <end position="177"/>
    </location>
</feature>
<feature type="domain" description="ABC transporter" evidence="10">
    <location>
        <begin position="333"/>
        <end position="540"/>
    </location>
</feature>
<keyword evidence="3" id="KW-1003">Cell membrane</keyword>
<dbReference type="STRING" id="1581557.BN1208_0861"/>
<evidence type="ECO:0000259" key="11">
    <source>
        <dbReference type="PROSITE" id="PS50929"/>
    </source>
</evidence>
<dbReference type="GO" id="GO:0140359">
    <property type="term" value="F:ABC-type transporter activity"/>
    <property type="evidence" value="ECO:0007669"/>
    <property type="project" value="InterPro"/>
</dbReference>
<evidence type="ECO:0000256" key="9">
    <source>
        <dbReference type="SAM" id="Phobius"/>
    </source>
</evidence>
<dbReference type="PANTHER" id="PTHR43553:SF11">
    <property type="entry name" value="ABC TRANSPORTER ATP-BINDING_PERMEASE PROTEIN YOJI"/>
    <property type="match status" value="1"/>
</dbReference>